<evidence type="ECO:0000256" key="1">
    <source>
        <dbReference type="ARBA" id="ARBA00022553"/>
    </source>
</evidence>
<feature type="region of interest" description="Disordered" evidence="8">
    <location>
        <begin position="248"/>
        <end position="274"/>
    </location>
</feature>
<comment type="similarity">
    <text evidence="6">Belongs to the BCD1 family.</text>
</comment>
<sequence>MKKCEVCSEVEAKYRCPRCELQTCCLKCVRQHKETSGCSGLRDKTAFIAVTEFNDRHLLNDYRFLEDCGRKNSNASRDQLKRTSNKPNFLKVLENQARNRKVRLRLMPYPMSKRKHNSTMYQHRLKTILWQVEWRFPEVEYSTIDRRVPETHILGDILDKHFSVDADPVVRHRLKRFVEDREPSCLVLMERRGATQSDTSYYQLDLKKTLAENLQEKEIVEYPTLTVVTQGKLSDYKIVSCDILTNDLKTSDGKQPGLKDKEEGENRLSEKAFA</sequence>
<evidence type="ECO:0000313" key="11">
    <source>
        <dbReference type="Proteomes" id="UP000828390"/>
    </source>
</evidence>
<evidence type="ECO:0000256" key="8">
    <source>
        <dbReference type="SAM" id="MobiDB-lite"/>
    </source>
</evidence>
<name>A0A9D4F4E0_DREPO</name>
<dbReference type="InterPro" id="IPR007529">
    <property type="entry name" value="Znf_HIT"/>
</dbReference>
<dbReference type="PANTHER" id="PTHR13483">
    <property type="entry name" value="BOX C_D SNORNA PROTEIN 1-RELATED"/>
    <property type="match status" value="1"/>
</dbReference>
<reference evidence="10" key="2">
    <citation type="submission" date="2020-11" db="EMBL/GenBank/DDBJ databases">
        <authorList>
            <person name="McCartney M.A."/>
            <person name="Auch B."/>
            <person name="Kono T."/>
            <person name="Mallez S."/>
            <person name="Becker A."/>
            <person name="Gohl D.M."/>
            <person name="Silverstein K.A.T."/>
            <person name="Koren S."/>
            <person name="Bechman K.B."/>
            <person name="Herman A."/>
            <person name="Abrahante J.E."/>
            <person name="Garbe J."/>
        </authorList>
    </citation>
    <scope>NUCLEOTIDE SEQUENCE</scope>
    <source>
        <strain evidence="10">Duluth1</strain>
        <tissue evidence="10">Whole animal</tissue>
    </source>
</reference>
<dbReference type="SUPFAM" id="SSF144232">
    <property type="entry name" value="HIT/MYND zinc finger-like"/>
    <property type="match status" value="1"/>
</dbReference>
<reference evidence="10" key="1">
    <citation type="journal article" date="2019" name="bioRxiv">
        <title>The Genome of the Zebra Mussel, Dreissena polymorpha: A Resource for Invasive Species Research.</title>
        <authorList>
            <person name="McCartney M.A."/>
            <person name="Auch B."/>
            <person name="Kono T."/>
            <person name="Mallez S."/>
            <person name="Zhang Y."/>
            <person name="Obille A."/>
            <person name="Becker A."/>
            <person name="Abrahante J.E."/>
            <person name="Garbe J."/>
            <person name="Badalamenti J.P."/>
            <person name="Herman A."/>
            <person name="Mangelson H."/>
            <person name="Liachko I."/>
            <person name="Sullivan S."/>
            <person name="Sone E.D."/>
            <person name="Koren S."/>
            <person name="Silverstein K.A.T."/>
            <person name="Beckman K.B."/>
            <person name="Gohl D.M."/>
        </authorList>
    </citation>
    <scope>NUCLEOTIDE SEQUENCE</scope>
    <source>
        <strain evidence="10">Duluth1</strain>
        <tissue evidence="10">Whole animal</tissue>
    </source>
</reference>
<dbReference type="Pfam" id="PF04438">
    <property type="entry name" value="zf-HIT"/>
    <property type="match status" value="1"/>
</dbReference>
<evidence type="ECO:0000256" key="4">
    <source>
        <dbReference type="ARBA" id="ARBA00022833"/>
    </source>
</evidence>
<dbReference type="InterPro" id="IPR051639">
    <property type="entry name" value="BCD1"/>
</dbReference>
<dbReference type="GO" id="GO:0048254">
    <property type="term" value="P:snoRNA localization"/>
    <property type="evidence" value="ECO:0007669"/>
    <property type="project" value="TreeGrafter"/>
</dbReference>
<dbReference type="GO" id="GO:0000492">
    <property type="term" value="P:box C/D snoRNP assembly"/>
    <property type="evidence" value="ECO:0007669"/>
    <property type="project" value="TreeGrafter"/>
</dbReference>
<dbReference type="PANTHER" id="PTHR13483:SF3">
    <property type="entry name" value="BOX C_D SNORNA PROTEIN 1"/>
    <property type="match status" value="1"/>
</dbReference>
<dbReference type="GO" id="GO:0070761">
    <property type="term" value="C:pre-snoRNP complex"/>
    <property type="evidence" value="ECO:0007669"/>
    <property type="project" value="TreeGrafter"/>
</dbReference>
<accession>A0A9D4F4E0</accession>
<gene>
    <name evidence="10" type="ORF">DPMN_145620</name>
</gene>
<keyword evidence="1" id="KW-0597">Phosphoprotein</keyword>
<dbReference type="OrthoDB" id="272357at2759"/>
<comment type="caution">
    <text evidence="10">The sequence shown here is derived from an EMBL/GenBank/DDBJ whole genome shotgun (WGS) entry which is preliminary data.</text>
</comment>
<evidence type="ECO:0000313" key="10">
    <source>
        <dbReference type="EMBL" id="KAH3792129.1"/>
    </source>
</evidence>
<dbReference type="InterPro" id="IPR057721">
    <property type="entry name" value="BCD1_alpha/beta"/>
</dbReference>
<dbReference type="EMBL" id="JAIWYP010000007">
    <property type="protein sequence ID" value="KAH3792129.1"/>
    <property type="molecule type" value="Genomic_DNA"/>
</dbReference>
<feature type="compositionally biased region" description="Basic and acidic residues" evidence="8">
    <location>
        <begin position="249"/>
        <end position="274"/>
    </location>
</feature>
<dbReference type="Gene3D" id="3.30.60.190">
    <property type="match status" value="1"/>
</dbReference>
<evidence type="ECO:0000256" key="5">
    <source>
        <dbReference type="ARBA" id="ARBA00049598"/>
    </source>
</evidence>
<dbReference type="CDD" id="cd23023">
    <property type="entry name" value="zf-HIT_BCD1"/>
    <property type="match status" value="1"/>
</dbReference>
<evidence type="ECO:0000256" key="3">
    <source>
        <dbReference type="ARBA" id="ARBA00022771"/>
    </source>
</evidence>
<dbReference type="Pfam" id="PF25790">
    <property type="entry name" value="BCD1"/>
    <property type="match status" value="1"/>
</dbReference>
<evidence type="ECO:0000256" key="7">
    <source>
        <dbReference type="PROSITE-ProRule" id="PRU00453"/>
    </source>
</evidence>
<keyword evidence="2" id="KW-0479">Metal-binding</keyword>
<evidence type="ECO:0000259" key="9">
    <source>
        <dbReference type="PROSITE" id="PS51083"/>
    </source>
</evidence>
<dbReference type="GO" id="GO:0005634">
    <property type="term" value="C:nucleus"/>
    <property type="evidence" value="ECO:0007669"/>
    <property type="project" value="TreeGrafter"/>
</dbReference>
<evidence type="ECO:0000256" key="6">
    <source>
        <dbReference type="ARBA" id="ARBA00049654"/>
    </source>
</evidence>
<comment type="function">
    <text evidence="5">Required for box C/D snoRNAs accumulation involved in snoRNA processing, snoRNA transport to the nucleolus and ribosome biogenesis.</text>
</comment>
<feature type="domain" description="HIT-type" evidence="9">
    <location>
        <begin position="4"/>
        <end position="38"/>
    </location>
</feature>
<keyword evidence="11" id="KW-1185">Reference proteome</keyword>
<keyword evidence="3 7" id="KW-0863">Zinc-finger</keyword>
<evidence type="ECO:0000256" key="2">
    <source>
        <dbReference type="ARBA" id="ARBA00022723"/>
    </source>
</evidence>
<dbReference type="GO" id="GO:0000463">
    <property type="term" value="P:maturation of LSU-rRNA from tricistronic rRNA transcript (SSU-rRNA, 5.8S rRNA, LSU-rRNA)"/>
    <property type="evidence" value="ECO:0007669"/>
    <property type="project" value="TreeGrafter"/>
</dbReference>
<proteinExistence type="inferred from homology"/>
<protein>
    <recommendedName>
        <fullName evidence="9">HIT-type domain-containing protein</fullName>
    </recommendedName>
</protein>
<dbReference type="PROSITE" id="PS51083">
    <property type="entry name" value="ZF_HIT"/>
    <property type="match status" value="1"/>
</dbReference>
<dbReference type="GO" id="GO:0008270">
    <property type="term" value="F:zinc ion binding"/>
    <property type="evidence" value="ECO:0007669"/>
    <property type="project" value="UniProtKB-UniRule"/>
</dbReference>
<dbReference type="AlphaFoldDB" id="A0A9D4F4E0"/>
<keyword evidence="4" id="KW-0862">Zinc</keyword>
<dbReference type="Proteomes" id="UP000828390">
    <property type="component" value="Unassembled WGS sequence"/>
</dbReference>
<organism evidence="10 11">
    <name type="scientific">Dreissena polymorpha</name>
    <name type="common">Zebra mussel</name>
    <name type="synonym">Mytilus polymorpha</name>
    <dbReference type="NCBI Taxonomy" id="45954"/>
    <lineage>
        <taxon>Eukaryota</taxon>
        <taxon>Metazoa</taxon>
        <taxon>Spiralia</taxon>
        <taxon>Lophotrochozoa</taxon>
        <taxon>Mollusca</taxon>
        <taxon>Bivalvia</taxon>
        <taxon>Autobranchia</taxon>
        <taxon>Heteroconchia</taxon>
        <taxon>Euheterodonta</taxon>
        <taxon>Imparidentia</taxon>
        <taxon>Neoheterodontei</taxon>
        <taxon>Myida</taxon>
        <taxon>Dreissenoidea</taxon>
        <taxon>Dreissenidae</taxon>
        <taxon>Dreissena</taxon>
    </lineage>
</organism>